<dbReference type="SUPFAM" id="SSF52317">
    <property type="entry name" value="Class I glutamine amidotransferase-like"/>
    <property type="match status" value="1"/>
</dbReference>
<sequence length="259" mass="27788">MRPLIGAIADVKPSHKHVWHRVQEKYLYAVAHGADAQVVILPGTLSAVDASQPAVPPDLERLFAVLDGVFLPGSPSNVNPAIYGSGLDFDDKLLDQSRDDLSLPLIRAAVDRGLPLLGVCRGFQEMNVALGGTLHQHVHDIEGYGDHREPDGDVETEYGPAHEVELVEGGILNGLLGSARARVNSLHHQGIDRLAPGLAVEARAPDGLVEAFHVEAAAARGHFAVAVQWHPEWRAWSDPLSSALFAAFGRAARTYAASR</sequence>
<dbReference type="GO" id="GO:0016740">
    <property type="term" value="F:transferase activity"/>
    <property type="evidence" value="ECO:0007669"/>
    <property type="project" value="UniProtKB-KW"/>
</dbReference>
<dbReference type="GO" id="GO:0005829">
    <property type="term" value="C:cytosol"/>
    <property type="evidence" value="ECO:0007669"/>
    <property type="project" value="TreeGrafter"/>
</dbReference>
<name>A0A7W5Z649_9HYPH</name>
<comment type="caution">
    <text evidence="6">The sequence shown here is derived from an EMBL/GenBank/DDBJ whole genome shotgun (WGS) entry which is preliminary data.</text>
</comment>
<gene>
    <name evidence="6" type="ORF">FHS81_002277</name>
</gene>
<evidence type="ECO:0000256" key="1">
    <source>
        <dbReference type="ARBA" id="ARBA00011083"/>
    </source>
</evidence>
<proteinExistence type="inferred from homology"/>
<dbReference type="Gene3D" id="3.40.50.880">
    <property type="match status" value="1"/>
</dbReference>
<evidence type="ECO:0000313" key="6">
    <source>
        <dbReference type="EMBL" id="MBB3810181.1"/>
    </source>
</evidence>
<dbReference type="GO" id="GO:0006598">
    <property type="term" value="P:polyamine catabolic process"/>
    <property type="evidence" value="ECO:0007669"/>
    <property type="project" value="TreeGrafter"/>
</dbReference>
<evidence type="ECO:0000256" key="5">
    <source>
        <dbReference type="ARBA" id="ARBA00066788"/>
    </source>
</evidence>
<keyword evidence="6" id="KW-0315">Glutamine amidotransferase</keyword>
<protein>
    <recommendedName>
        <fullName evidence="5">gamma-glutamyl-gamma-aminobutyrate hydrolase</fullName>
        <ecNumber evidence="5">3.5.1.94</ecNumber>
    </recommendedName>
</protein>
<comment type="pathway">
    <text evidence="4">Amine and polyamine degradation; putrescine degradation; 4-aminobutanoate from putrescine: step 4/4.</text>
</comment>
<dbReference type="FunFam" id="3.40.50.880:FF:000030">
    <property type="entry name" value="Gamma-glutamyl-gamma-aminobutyrate hydrolase PuuD"/>
    <property type="match status" value="1"/>
</dbReference>
<comment type="catalytic activity">
    <reaction evidence="2">
        <text>4-(gamma-L-glutamylamino)butanoate + H2O = 4-aminobutanoate + L-glutamate</text>
        <dbReference type="Rhea" id="RHEA:19737"/>
        <dbReference type="ChEBI" id="CHEBI:15377"/>
        <dbReference type="ChEBI" id="CHEBI:29985"/>
        <dbReference type="ChEBI" id="CHEBI:58800"/>
        <dbReference type="ChEBI" id="CHEBI:59888"/>
        <dbReference type="EC" id="3.5.1.94"/>
    </reaction>
</comment>
<dbReference type="InterPro" id="IPR029062">
    <property type="entry name" value="Class_I_gatase-like"/>
</dbReference>
<keyword evidence="6" id="KW-0808">Transferase</keyword>
<dbReference type="PANTHER" id="PTHR43235:SF1">
    <property type="entry name" value="GLUTAMINE AMIDOTRANSFERASE PB2B2.05-RELATED"/>
    <property type="match status" value="1"/>
</dbReference>
<comment type="similarity">
    <text evidence="1">Belongs to the peptidase C26 family.</text>
</comment>
<dbReference type="InterPro" id="IPR044668">
    <property type="entry name" value="PuuD-like"/>
</dbReference>
<dbReference type="PROSITE" id="PS51273">
    <property type="entry name" value="GATASE_TYPE_1"/>
    <property type="match status" value="1"/>
</dbReference>
<dbReference type="GO" id="GO:0033969">
    <property type="term" value="F:gamma-glutamyl-gamma-aminobutyrate hydrolase activity"/>
    <property type="evidence" value="ECO:0007669"/>
    <property type="project" value="UniProtKB-EC"/>
</dbReference>
<accession>A0A7W5Z649</accession>
<evidence type="ECO:0000256" key="3">
    <source>
        <dbReference type="ARBA" id="ARBA00055068"/>
    </source>
</evidence>
<dbReference type="EC" id="3.5.1.94" evidence="5"/>
<dbReference type="Pfam" id="PF07722">
    <property type="entry name" value="Peptidase_C26"/>
    <property type="match status" value="1"/>
</dbReference>
<dbReference type="PANTHER" id="PTHR43235">
    <property type="entry name" value="GLUTAMINE AMIDOTRANSFERASE PB2B2.05-RELATED"/>
    <property type="match status" value="1"/>
</dbReference>
<evidence type="ECO:0000256" key="4">
    <source>
        <dbReference type="ARBA" id="ARBA00060634"/>
    </source>
</evidence>
<evidence type="ECO:0000313" key="7">
    <source>
        <dbReference type="Proteomes" id="UP000537592"/>
    </source>
</evidence>
<dbReference type="RefSeq" id="WP_183753006.1">
    <property type="nucleotide sequence ID" value="NZ_JACICC010000005.1"/>
</dbReference>
<keyword evidence="7" id="KW-1185">Reference proteome</keyword>
<dbReference type="Proteomes" id="UP000537592">
    <property type="component" value="Unassembled WGS sequence"/>
</dbReference>
<evidence type="ECO:0000256" key="2">
    <source>
        <dbReference type="ARBA" id="ARBA00052718"/>
    </source>
</evidence>
<reference evidence="6 7" key="1">
    <citation type="submission" date="2020-08" db="EMBL/GenBank/DDBJ databases">
        <title>Genomic Encyclopedia of Type Strains, Phase IV (KMG-IV): sequencing the most valuable type-strain genomes for metagenomic binning, comparative biology and taxonomic classification.</title>
        <authorList>
            <person name="Goeker M."/>
        </authorList>
    </citation>
    <scope>NUCLEOTIDE SEQUENCE [LARGE SCALE GENOMIC DNA]</scope>
    <source>
        <strain evidence="6 7">DSM 28760</strain>
    </source>
</reference>
<dbReference type="CDD" id="cd01745">
    <property type="entry name" value="GATase1_2"/>
    <property type="match status" value="1"/>
</dbReference>
<dbReference type="AlphaFoldDB" id="A0A7W5Z649"/>
<dbReference type="InterPro" id="IPR011697">
    <property type="entry name" value="Peptidase_C26"/>
</dbReference>
<organism evidence="6 7">
    <name type="scientific">Pseudochelatococcus contaminans</name>
    <dbReference type="NCBI Taxonomy" id="1538103"/>
    <lineage>
        <taxon>Bacteria</taxon>
        <taxon>Pseudomonadati</taxon>
        <taxon>Pseudomonadota</taxon>
        <taxon>Alphaproteobacteria</taxon>
        <taxon>Hyphomicrobiales</taxon>
        <taxon>Chelatococcaceae</taxon>
        <taxon>Pseudochelatococcus</taxon>
    </lineage>
</organism>
<dbReference type="EMBL" id="JACICC010000005">
    <property type="protein sequence ID" value="MBB3810181.1"/>
    <property type="molecule type" value="Genomic_DNA"/>
</dbReference>
<comment type="function">
    <text evidence="3">Involved in the breakdown of putrescine via hydrolysis of the gamma-glutamyl linkage of gamma-glutamyl-gamma-aminobutyrate.</text>
</comment>